<proteinExistence type="predicted"/>
<accession>A0A4R6WP65</accession>
<dbReference type="Proteomes" id="UP000295292">
    <property type="component" value="Unassembled WGS sequence"/>
</dbReference>
<evidence type="ECO:0000313" key="2">
    <source>
        <dbReference type="EMBL" id="TDQ80195.1"/>
    </source>
</evidence>
<feature type="transmembrane region" description="Helical" evidence="1">
    <location>
        <begin position="91"/>
        <end position="109"/>
    </location>
</feature>
<feature type="transmembrane region" description="Helical" evidence="1">
    <location>
        <begin position="65"/>
        <end position="85"/>
    </location>
</feature>
<feature type="transmembrane region" description="Helical" evidence="1">
    <location>
        <begin position="41"/>
        <end position="58"/>
    </location>
</feature>
<dbReference type="AlphaFoldDB" id="A0A4R6WP65"/>
<organism evidence="2 3">
    <name type="scientific">Sphingobacterium yanglingense</name>
    <dbReference type="NCBI Taxonomy" id="1437280"/>
    <lineage>
        <taxon>Bacteria</taxon>
        <taxon>Pseudomonadati</taxon>
        <taxon>Bacteroidota</taxon>
        <taxon>Sphingobacteriia</taxon>
        <taxon>Sphingobacteriales</taxon>
        <taxon>Sphingobacteriaceae</taxon>
        <taxon>Sphingobacterium</taxon>
    </lineage>
</organism>
<dbReference type="EMBL" id="SNYV01000011">
    <property type="protein sequence ID" value="TDQ80195.1"/>
    <property type="molecule type" value="Genomic_DNA"/>
</dbReference>
<dbReference type="RefSeq" id="WP_133583936.1">
    <property type="nucleotide sequence ID" value="NZ_SNYV01000011.1"/>
</dbReference>
<protein>
    <submittedName>
        <fullName evidence="2">Uncharacterized protein</fullName>
    </submittedName>
</protein>
<keyword evidence="1" id="KW-0812">Transmembrane</keyword>
<reference evidence="2 3" key="1">
    <citation type="submission" date="2019-03" db="EMBL/GenBank/DDBJ databases">
        <title>Genomic Encyclopedia of Archaeal and Bacterial Type Strains, Phase II (KMG-II): from individual species to whole genera.</title>
        <authorList>
            <person name="Goeker M."/>
        </authorList>
    </citation>
    <scope>NUCLEOTIDE SEQUENCE [LARGE SCALE GENOMIC DNA]</scope>
    <source>
        <strain evidence="2 3">DSM 28353</strain>
    </source>
</reference>
<evidence type="ECO:0000256" key="1">
    <source>
        <dbReference type="SAM" id="Phobius"/>
    </source>
</evidence>
<comment type="caution">
    <text evidence="2">The sequence shown here is derived from an EMBL/GenBank/DDBJ whole genome shotgun (WGS) entry which is preliminary data.</text>
</comment>
<keyword evidence="1" id="KW-1133">Transmembrane helix</keyword>
<gene>
    <name evidence="2" type="ORF">CLV99_1652</name>
</gene>
<keyword evidence="3" id="KW-1185">Reference proteome</keyword>
<sequence length="110" mass="12444">MNSILLSVILIGSFLFYHSSEKVQFSCRPTWLNKWSKYKKTLRSISILLFILSGFVLAQTQGIGAGIFALTIYIMAAFSVTILLVPYGLLRWYQLAAIFVLCLSLELLVF</sequence>
<name>A0A4R6WP65_9SPHI</name>
<dbReference type="OrthoDB" id="710608at2"/>
<keyword evidence="1" id="KW-0472">Membrane</keyword>
<evidence type="ECO:0000313" key="3">
    <source>
        <dbReference type="Proteomes" id="UP000295292"/>
    </source>
</evidence>